<sequence length="180" mass="21192">MKLHKKRRTFFFIGFSLLVLIIIMMIPVQSSLVFYKENTNTILAHLPLNANDHFNIVYTHSIHLTDVTEHYVVTDDYEIKQTEMSFSEFGIGMPSYATGDQELVFEEGEYHLRNINTTHAEIAIRTGYVVPEQRLVWGNDAENQIWFKDHFELRSWITMKVDHLSLWQWLKGEQLNGNNE</sequence>
<dbReference type="EMBL" id="JAFBCV010000007">
    <property type="protein sequence ID" value="MBM7839325.1"/>
    <property type="molecule type" value="Genomic_DNA"/>
</dbReference>
<comment type="caution">
    <text evidence="1">The sequence shown here is derived from an EMBL/GenBank/DDBJ whole genome shotgun (WGS) entry which is preliminary data.</text>
</comment>
<protein>
    <recommendedName>
        <fullName evidence="3">DUF1850 domain-containing protein</fullName>
    </recommendedName>
</protein>
<keyword evidence="2" id="KW-1185">Reference proteome</keyword>
<accession>A0ABS2SX43</accession>
<dbReference type="Pfam" id="PF08905">
    <property type="entry name" value="DUF1850"/>
    <property type="match status" value="1"/>
</dbReference>
<dbReference type="InterPro" id="IPR015001">
    <property type="entry name" value="DUF1850"/>
</dbReference>
<reference evidence="1" key="1">
    <citation type="submission" date="2021-01" db="EMBL/GenBank/DDBJ databases">
        <title>Genomic Encyclopedia of Type Strains, Phase IV (KMG-IV): sequencing the most valuable type-strain genomes for metagenomic binning, comparative biology and taxonomic classification.</title>
        <authorList>
            <person name="Goeker M."/>
        </authorList>
    </citation>
    <scope>NUCLEOTIDE SEQUENCE</scope>
    <source>
        <strain evidence="1">DSM 21943</strain>
    </source>
</reference>
<name>A0ABS2SX43_9BACI</name>
<gene>
    <name evidence="1" type="ORF">JOC54_002596</name>
</gene>
<proteinExistence type="predicted"/>
<dbReference type="Proteomes" id="UP001179280">
    <property type="component" value="Unassembled WGS sequence"/>
</dbReference>
<evidence type="ECO:0000313" key="2">
    <source>
        <dbReference type="Proteomes" id="UP001179280"/>
    </source>
</evidence>
<organism evidence="1 2">
    <name type="scientific">Shouchella xiaoxiensis</name>
    <dbReference type="NCBI Taxonomy" id="766895"/>
    <lineage>
        <taxon>Bacteria</taxon>
        <taxon>Bacillati</taxon>
        <taxon>Bacillota</taxon>
        <taxon>Bacilli</taxon>
        <taxon>Bacillales</taxon>
        <taxon>Bacillaceae</taxon>
        <taxon>Shouchella</taxon>
    </lineage>
</organism>
<dbReference type="RefSeq" id="WP_054794971.1">
    <property type="nucleotide sequence ID" value="NZ_JAFBCV010000007.1"/>
</dbReference>
<evidence type="ECO:0008006" key="3">
    <source>
        <dbReference type="Google" id="ProtNLM"/>
    </source>
</evidence>
<evidence type="ECO:0000313" key="1">
    <source>
        <dbReference type="EMBL" id="MBM7839325.1"/>
    </source>
</evidence>